<organism evidence="2 3">
    <name type="scientific">Naasia aerilata</name>
    <dbReference type="NCBI Taxonomy" id="1162966"/>
    <lineage>
        <taxon>Bacteria</taxon>
        <taxon>Bacillati</taxon>
        <taxon>Actinomycetota</taxon>
        <taxon>Actinomycetes</taxon>
        <taxon>Micrococcales</taxon>
        <taxon>Microbacteriaceae</taxon>
        <taxon>Naasia</taxon>
    </lineage>
</organism>
<gene>
    <name evidence="2" type="ORF">GCM10025866_05470</name>
</gene>
<dbReference type="Proteomes" id="UP001321498">
    <property type="component" value="Chromosome"/>
</dbReference>
<dbReference type="InterPro" id="IPR000835">
    <property type="entry name" value="HTH_MarR-typ"/>
</dbReference>
<sequence length="151" mass="17259">MNAMREPEGYLIYLIKQVELGVRRPFEELLAAKGISTPTYTALTVLRRWPGITSSELARRSFVRAQTMAETVNAMLDSGLLRREKDPAHGRQMLLYITAEGDRMIDRVRDDVQDLDAVLASALSEEDRRQLIHHLRACRDVLLAREGRVRV</sequence>
<dbReference type="SUPFAM" id="SSF46785">
    <property type="entry name" value="Winged helix' DNA-binding domain"/>
    <property type="match status" value="1"/>
</dbReference>
<dbReference type="PANTHER" id="PTHR33164">
    <property type="entry name" value="TRANSCRIPTIONAL REGULATOR, MARR FAMILY"/>
    <property type="match status" value="1"/>
</dbReference>
<dbReference type="SMART" id="SM00347">
    <property type="entry name" value="HTH_MARR"/>
    <property type="match status" value="1"/>
</dbReference>
<evidence type="ECO:0000313" key="3">
    <source>
        <dbReference type="Proteomes" id="UP001321498"/>
    </source>
</evidence>
<evidence type="ECO:0000259" key="1">
    <source>
        <dbReference type="PROSITE" id="PS50995"/>
    </source>
</evidence>
<dbReference type="Pfam" id="PF12802">
    <property type="entry name" value="MarR_2"/>
    <property type="match status" value="1"/>
</dbReference>
<feature type="domain" description="HTH marR-type" evidence="1">
    <location>
        <begin position="8"/>
        <end position="140"/>
    </location>
</feature>
<evidence type="ECO:0000313" key="2">
    <source>
        <dbReference type="EMBL" id="BDZ44638.1"/>
    </source>
</evidence>
<keyword evidence="3" id="KW-1185">Reference proteome</keyword>
<proteinExistence type="predicted"/>
<dbReference type="InterPro" id="IPR036388">
    <property type="entry name" value="WH-like_DNA-bd_sf"/>
</dbReference>
<dbReference type="InterPro" id="IPR039422">
    <property type="entry name" value="MarR/SlyA-like"/>
</dbReference>
<reference evidence="3" key="1">
    <citation type="journal article" date="2019" name="Int. J. Syst. Evol. Microbiol.">
        <title>The Global Catalogue of Microorganisms (GCM) 10K type strain sequencing project: providing services to taxonomists for standard genome sequencing and annotation.</title>
        <authorList>
            <consortium name="The Broad Institute Genomics Platform"/>
            <consortium name="The Broad Institute Genome Sequencing Center for Infectious Disease"/>
            <person name="Wu L."/>
            <person name="Ma J."/>
        </authorList>
    </citation>
    <scope>NUCLEOTIDE SEQUENCE [LARGE SCALE GENOMIC DNA]</scope>
    <source>
        <strain evidence="3">NBRC 108725</strain>
    </source>
</reference>
<dbReference type="InterPro" id="IPR036390">
    <property type="entry name" value="WH_DNA-bd_sf"/>
</dbReference>
<name>A0ABM8G8Y1_9MICO</name>
<dbReference type="Gene3D" id="1.10.10.10">
    <property type="entry name" value="Winged helix-like DNA-binding domain superfamily/Winged helix DNA-binding domain"/>
    <property type="match status" value="1"/>
</dbReference>
<protein>
    <submittedName>
        <fullName evidence="2">MarR family transcriptional regulator</fullName>
    </submittedName>
</protein>
<dbReference type="EMBL" id="AP027731">
    <property type="protein sequence ID" value="BDZ44638.1"/>
    <property type="molecule type" value="Genomic_DNA"/>
</dbReference>
<accession>A0ABM8G8Y1</accession>
<dbReference type="PANTHER" id="PTHR33164:SF43">
    <property type="entry name" value="HTH-TYPE TRANSCRIPTIONAL REPRESSOR YETL"/>
    <property type="match status" value="1"/>
</dbReference>
<dbReference type="PROSITE" id="PS50995">
    <property type="entry name" value="HTH_MARR_2"/>
    <property type="match status" value="1"/>
</dbReference>